<dbReference type="InParanoid" id="B3RQW4"/>
<dbReference type="GO" id="GO:0016758">
    <property type="term" value="F:hexosyltransferase activity"/>
    <property type="evidence" value="ECO:0007669"/>
    <property type="project" value="InterPro"/>
</dbReference>
<keyword evidence="12" id="KW-1185">Reference proteome</keyword>
<comment type="similarity">
    <text evidence="2 10">Belongs to the glycosyltransferase 31 family.</text>
</comment>
<evidence type="ECO:0000256" key="1">
    <source>
        <dbReference type="ARBA" id="ARBA00004323"/>
    </source>
</evidence>
<dbReference type="EMBL" id="DS985243">
    <property type="protein sequence ID" value="EDV26775.1"/>
    <property type="molecule type" value="Genomic_DNA"/>
</dbReference>
<dbReference type="FunFam" id="3.90.550.50:FF:000046">
    <property type="entry name" value="Hexosyltransferase"/>
    <property type="match status" value="1"/>
</dbReference>
<evidence type="ECO:0000256" key="10">
    <source>
        <dbReference type="RuleBase" id="RU363063"/>
    </source>
</evidence>
<dbReference type="STRING" id="10228.B3RQW4"/>
<dbReference type="Pfam" id="PF01762">
    <property type="entry name" value="Galactosyl_T"/>
    <property type="match status" value="1"/>
</dbReference>
<dbReference type="CTD" id="6751448"/>
<name>B3RQW4_TRIAD</name>
<dbReference type="OMA" id="WAHLNCP"/>
<keyword evidence="4" id="KW-0808">Transferase</keyword>
<dbReference type="AlphaFoldDB" id="B3RQW4"/>
<evidence type="ECO:0000313" key="12">
    <source>
        <dbReference type="Proteomes" id="UP000009022"/>
    </source>
</evidence>
<organism evidence="11 12">
    <name type="scientific">Trichoplax adhaerens</name>
    <name type="common">Trichoplax reptans</name>
    <dbReference type="NCBI Taxonomy" id="10228"/>
    <lineage>
        <taxon>Eukaryota</taxon>
        <taxon>Metazoa</taxon>
        <taxon>Placozoa</taxon>
        <taxon>Uniplacotomia</taxon>
        <taxon>Trichoplacea</taxon>
        <taxon>Trichoplacidae</taxon>
        <taxon>Trichoplax</taxon>
    </lineage>
</organism>
<dbReference type="PANTHER" id="PTHR11214:SF365">
    <property type="entry name" value="HEXOSYLTRANSFERASE"/>
    <property type="match status" value="1"/>
</dbReference>
<dbReference type="eggNOG" id="KOG2287">
    <property type="taxonomic scope" value="Eukaryota"/>
</dbReference>
<dbReference type="GO" id="GO:0000139">
    <property type="term" value="C:Golgi membrane"/>
    <property type="evidence" value="ECO:0000318"/>
    <property type="project" value="GO_Central"/>
</dbReference>
<keyword evidence="9" id="KW-0472">Membrane</keyword>
<evidence type="ECO:0000256" key="7">
    <source>
        <dbReference type="ARBA" id="ARBA00022989"/>
    </source>
</evidence>
<keyword evidence="7" id="KW-1133">Transmembrane helix</keyword>
<dbReference type="GeneID" id="6751448"/>
<keyword evidence="6" id="KW-0735">Signal-anchor</keyword>
<evidence type="ECO:0000256" key="9">
    <source>
        <dbReference type="ARBA" id="ARBA00023136"/>
    </source>
</evidence>
<dbReference type="Gene3D" id="3.90.550.50">
    <property type="match status" value="1"/>
</dbReference>
<keyword evidence="8 10" id="KW-0333">Golgi apparatus</keyword>
<evidence type="ECO:0000256" key="5">
    <source>
        <dbReference type="ARBA" id="ARBA00022692"/>
    </source>
</evidence>
<dbReference type="Proteomes" id="UP000009022">
    <property type="component" value="Unassembled WGS sequence"/>
</dbReference>
<proteinExistence type="inferred from homology"/>
<dbReference type="EC" id="2.4.1.-" evidence="10"/>
<evidence type="ECO:0000256" key="2">
    <source>
        <dbReference type="ARBA" id="ARBA00008661"/>
    </source>
</evidence>
<evidence type="ECO:0000256" key="6">
    <source>
        <dbReference type="ARBA" id="ARBA00022968"/>
    </source>
</evidence>
<evidence type="ECO:0000313" key="11">
    <source>
        <dbReference type="EMBL" id="EDV26775.1"/>
    </source>
</evidence>
<dbReference type="KEGG" id="tad:TRIADDRAFT_4648"/>
<evidence type="ECO:0000256" key="8">
    <source>
        <dbReference type="ARBA" id="ARBA00023034"/>
    </source>
</evidence>
<dbReference type="PANTHER" id="PTHR11214">
    <property type="entry name" value="BETA-1,3-N-ACETYLGLUCOSAMINYLTRANSFERASE"/>
    <property type="match status" value="1"/>
</dbReference>
<protein>
    <recommendedName>
        <fullName evidence="10">Hexosyltransferase</fullName>
        <ecNumber evidence="10">2.4.1.-</ecNumber>
    </recommendedName>
</protein>
<gene>
    <name evidence="11" type="ORF">TRIADDRAFT_4648</name>
</gene>
<feature type="non-terminal residue" evidence="11">
    <location>
        <position position="1"/>
    </location>
</feature>
<keyword evidence="3 10" id="KW-0328">Glycosyltransferase</keyword>
<dbReference type="HOGENOM" id="CLU_036849_6_1_1"/>
<dbReference type="GO" id="GO:0006493">
    <property type="term" value="P:protein O-linked glycosylation"/>
    <property type="evidence" value="ECO:0000318"/>
    <property type="project" value="GO_Central"/>
</dbReference>
<feature type="non-terminal residue" evidence="11">
    <location>
        <position position="223"/>
    </location>
</feature>
<dbReference type="RefSeq" id="XP_002110771.1">
    <property type="nucleotide sequence ID" value="XM_002110735.1"/>
</dbReference>
<dbReference type="InterPro" id="IPR002659">
    <property type="entry name" value="Glyco_trans_31"/>
</dbReference>
<evidence type="ECO:0000256" key="4">
    <source>
        <dbReference type="ARBA" id="ARBA00022679"/>
    </source>
</evidence>
<sequence>KPCDRRHLLVLVINSRPTNHQRRKNIRMTWGNNTAINNLIGTTSAWRLVFVIGRSNVTKIQQAVEKEASYYQDLVMGTFTDNYANLTLKTVFAMKWAQHYCKPFYLFKGDDDIFLNAPRLMEYVGYQLLGNSTNFWVGRVNKQLGQLLVVRKKGHKYYVPYSDYGKRFFPPFCSGFAYIMSADVVTKMLSVQPSVKLLKMVDDAYLGILAEKVKVKPVYNHRF</sequence>
<dbReference type="OrthoDB" id="6274240at2759"/>
<keyword evidence="5" id="KW-0812">Transmembrane</keyword>
<evidence type="ECO:0000256" key="3">
    <source>
        <dbReference type="ARBA" id="ARBA00022676"/>
    </source>
</evidence>
<reference evidence="11 12" key="1">
    <citation type="journal article" date="2008" name="Nature">
        <title>The Trichoplax genome and the nature of placozoans.</title>
        <authorList>
            <person name="Srivastava M."/>
            <person name="Begovic E."/>
            <person name="Chapman J."/>
            <person name="Putnam N.H."/>
            <person name="Hellsten U."/>
            <person name="Kawashima T."/>
            <person name="Kuo A."/>
            <person name="Mitros T."/>
            <person name="Salamov A."/>
            <person name="Carpenter M.L."/>
            <person name="Signorovitch A.Y."/>
            <person name="Moreno M.A."/>
            <person name="Kamm K."/>
            <person name="Grimwood J."/>
            <person name="Schmutz J."/>
            <person name="Shapiro H."/>
            <person name="Grigoriev I.V."/>
            <person name="Buss L.W."/>
            <person name="Schierwater B."/>
            <person name="Dellaporta S.L."/>
            <person name="Rokhsar D.S."/>
        </authorList>
    </citation>
    <scope>NUCLEOTIDE SEQUENCE [LARGE SCALE GENOMIC DNA]</scope>
    <source>
        <strain evidence="11 12">Grell-BS-1999</strain>
    </source>
</reference>
<accession>B3RQW4</accession>
<dbReference type="PhylomeDB" id="B3RQW4"/>
<dbReference type="GO" id="GO:0016757">
    <property type="term" value="F:glycosyltransferase activity"/>
    <property type="evidence" value="ECO:0000318"/>
    <property type="project" value="GO_Central"/>
</dbReference>
<comment type="subcellular location">
    <subcellularLocation>
        <location evidence="1 10">Golgi apparatus membrane</location>
        <topology evidence="1 10">Single-pass type II membrane protein</topology>
    </subcellularLocation>
</comment>